<evidence type="ECO:0000313" key="5">
    <source>
        <dbReference type="EMBL" id="ETX26963.1"/>
    </source>
</evidence>
<dbReference type="SMART" id="SM00342">
    <property type="entry name" value="HTH_ARAC"/>
    <property type="match status" value="1"/>
</dbReference>
<proteinExistence type="predicted"/>
<dbReference type="InterPro" id="IPR050204">
    <property type="entry name" value="AraC_XylS_family_regulators"/>
</dbReference>
<dbReference type="Pfam" id="PF12852">
    <property type="entry name" value="Cupin_6"/>
    <property type="match status" value="1"/>
</dbReference>
<evidence type="ECO:0000256" key="1">
    <source>
        <dbReference type="ARBA" id="ARBA00023015"/>
    </source>
</evidence>
<evidence type="ECO:0000256" key="2">
    <source>
        <dbReference type="ARBA" id="ARBA00023125"/>
    </source>
</evidence>
<dbReference type="PROSITE" id="PS01124">
    <property type="entry name" value="HTH_ARAC_FAMILY_2"/>
    <property type="match status" value="1"/>
</dbReference>
<dbReference type="OrthoDB" id="9783876at2"/>
<dbReference type="PRINTS" id="PR00032">
    <property type="entry name" value="HTHARAC"/>
</dbReference>
<keyword evidence="6" id="KW-1185">Reference proteome</keyword>
<feature type="domain" description="HTH araC/xylS-type" evidence="4">
    <location>
        <begin position="224"/>
        <end position="322"/>
    </location>
</feature>
<dbReference type="Pfam" id="PF12833">
    <property type="entry name" value="HTH_18"/>
    <property type="match status" value="1"/>
</dbReference>
<gene>
    <name evidence="5" type="ORF">RISW2_17255</name>
</gene>
<dbReference type="InterPro" id="IPR018062">
    <property type="entry name" value="HTH_AraC-typ_CS"/>
</dbReference>
<dbReference type="PANTHER" id="PTHR46796">
    <property type="entry name" value="HTH-TYPE TRANSCRIPTIONAL ACTIVATOR RHAS-RELATED"/>
    <property type="match status" value="1"/>
</dbReference>
<dbReference type="STRING" id="1449351.RISW2_17255"/>
<dbReference type="PATRIC" id="fig|1449351.3.peg.4128"/>
<dbReference type="InterPro" id="IPR018060">
    <property type="entry name" value="HTH_AraC"/>
</dbReference>
<dbReference type="GO" id="GO:0003700">
    <property type="term" value="F:DNA-binding transcription factor activity"/>
    <property type="evidence" value="ECO:0007669"/>
    <property type="project" value="InterPro"/>
</dbReference>
<dbReference type="PROSITE" id="PS00041">
    <property type="entry name" value="HTH_ARAC_FAMILY_1"/>
    <property type="match status" value="1"/>
</dbReference>
<dbReference type="Proteomes" id="UP000023430">
    <property type="component" value="Unassembled WGS sequence"/>
</dbReference>
<sequence>MTAPPAGLCVPDPLSDIISMLRPHNCVAAGLDAGGDWAIRFEQHAGVKCNAVIKGGCELVVDGLDMAGTSRPACRPVAPIRLEAGDCFVLPHGRPFLISARRATLGHDAESVYAPVRHGSTAVHGGGGDFFMTGARFLVSGPAACVLLDALPHVLVVRRGTRGEAVARTLERIVGELRAPGPGNALAIAHLSHLLLIEVLRQHIATSPGETDGWTAALADRALAPAIAAIHAEPARPWTVEALAGRAAMSRTTFAVRFRRVVGQTPMAYLARWRMLRAADRLVRTGDPIARIAAEAGYASESAFAQAFRREMGHSPRRYARERIDNSTSYDLQDLKRSI</sequence>
<dbReference type="AlphaFoldDB" id="X7F2K5"/>
<organism evidence="5 6">
    <name type="scientific">Roseivivax isoporae LMG 25204</name>
    <dbReference type="NCBI Taxonomy" id="1449351"/>
    <lineage>
        <taxon>Bacteria</taxon>
        <taxon>Pseudomonadati</taxon>
        <taxon>Pseudomonadota</taxon>
        <taxon>Alphaproteobacteria</taxon>
        <taxon>Rhodobacterales</taxon>
        <taxon>Roseobacteraceae</taxon>
        <taxon>Roseivivax</taxon>
    </lineage>
</organism>
<dbReference type="InterPro" id="IPR009057">
    <property type="entry name" value="Homeodomain-like_sf"/>
</dbReference>
<dbReference type="InterPro" id="IPR020449">
    <property type="entry name" value="Tscrpt_reg_AraC-type_HTH"/>
</dbReference>
<protein>
    <submittedName>
        <fullName evidence="5">AraC family transcriptional regulator</fullName>
    </submittedName>
</protein>
<keyword evidence="2" id="KW-0238">DNA-binding</keyword>
<dbReference type="eggNOG" id="COG2207">
    <property type="taxonomic scope" value="Bacteria"/>
</dbReference>
<keyword evidence="1" id="KW-0805">Transcription regulation</keyword>
<dbReference type="EMBL" id="JAME01000046">
    <property type="protein sequence ID" value="ETX26963.1"/>
    <property type="molecule type" value="Genomic_DNA"/>
</dbReference>
<dbReference type="Gene3D" id="1.10.10.60">
    <property type="entry name" value="Homeodomain-like"/>
    <property type="match status" value="2"/>
</dbReference>
<evidence type="ECO:0000256" key="3">
    <source>
        <dbReference type="ARBA" id="ARBA00023163"/>
    </source>
</evidence>
<dbReference type="RefSeq" id="WP_043774488.1">
    <property type="nucleotide sequence ID" value="NZ_JAME01000046.1"/>
</dbReference>
<dbReference type="GO" id="GO:0043565">
    <property type="term" value="F:sequence-specific DNA binding"/>
    <property type="evidence" value="ECO:0007669"/>
    <property type="project" value="InterPro"/>
</dbReference>
<comment type="caution">
    <text evidence="5">The sequence shown here is derived from an EMBL/GenBank/DDBJ whole genome shotgun (WGS) entry which is preliminary data.</text>
</comment>
<evidence type="ECO:0000259" key="4">
    <source>
        <dbReference type="PROSITE" id="PS01124"/>
    </source>
</evidence>
<dbReference type="SUPFAM" id="SSF46689">
    <property type="entry name" value="Homeodomain-like"/>
    <property type="match status" value="2"/>
</dbReference>
<accession>X7F2K5</accession>
<evidence type="ECO:0000313" key="6">
    <source>
        <dbReference type="Proteomes" id="UP000023430"/>
    </source>
</evidence>
<dbReference type="PANTHER" id="PTHR46796:SF7">
    <property type="entry name" value="ARAC FAMILY TRANSCRIPTIONAL REGULATOR"/>
    <property type="match status" value="1"/>
</dbReference>
<reference evidence="5 6" key="1">
    <citation type="submission" date="2014-01" db="EMBL/GenBank/DDBJ databases">
        <title>Roseivivax isoporae LMG 25204 Genome Sequencing.</title>
        <authorList>
            <person name="Lai Q."/>
            <person name="Li G."/>
            <person name="Shao Z."/>
        </authorList>
    </citation>
    <scope>NUCLEOTIDE SEQUENCE [LARGE SCALE GENOMIC DNA]</scope>
    <source>
        <strain evidence="5 6">LMG 25204</strain>
    </source>
</reference>
<name>X7F2K5_9RHOB</name>
<keyword evidence="3" id="KW-0804">Transcription</keyword>
<dbReference type="InterPro" id="IPR032783">
    <property type="entry name" value="AraC_lig"/>
</dbReference>